<evidence type="ECO:0008006" key="3">
    <source>
        <dbReference type="Google" id="ProtNLM"/>
    </source>
</evidence>
<dbReference type="AlphaFoldDB" id="A0A511DNK8"/>
<gene>
    <name evidence="1" type="ORF">PSU4_53600</name>
</gene>
<proteinExistence type="predicted"/>
<keyword evidence="2" id="KW-1185">Reference proteome</keyword>
<dbReference type="EMBL" id="BJVJ01000088">
    <property type="protein sequence ID" value="GEL26406.1"/>
    <property type="molecule type" value="Genomic_DNA"/>
</dbReference>
<protein>
    <recommendedName>
        <fullName evidence="3">Tetracyclin repressor-like C-terminal domain-containing protein</fullName>
    </recommendedName>
</protein>
<reference evidence="1 2" key="1">
    <citation type="submission" date="2019-07" db="EMBL/GenBank/DDBJ databases">
        <title>Whole genome shotgun sequence of Pseudonocardia sulfidoxydans NBRC 16205.</title>
        <authorList>
            <person name="Hosoyama A."/>
            <person name="Uohara A."/>
            <person name="Ohji S."/>
            <person name="Ichikawa N."/>
        </authorList>
    </citation>
    <scope>NUCLEOTIDE SEQUENCE [LARGE SCALE GENOMIC DNA]</scope>
    <source>
        <strain evidence="1 2">NBRC 16205</strain>
    </source>
</reference>
<comment type="caution">
    <text evidence="1">The sequence shown here is derived from an EMBL/GenBank/DDBJ whole genome shotgun (WGS) entry which is preliminary data.</text>
</comment>
<dbReference type="Proteomes" id="UP000321685">
    <property type="component" value="Unassembled WGS sequence"/>
</dbReference>
<evidence type="ECO:0000313" key="1">
    <source>
        <dbReference type="EMBL" id="GEL26406.1"/>
    </source>
</evidence>
<accession>A0A511DNK8</accession>
<evidence type="ECO:0000313" key="2">
    <source>
        <dbReference type="Proteomes" id="UP000321685"/>
    </source>
</evidence>
<name>A0A511DNK8_9PSEU</name>
<sequence length="63" mass="6542">MPSPQPCASRIFGSRGAADAAQLATGFVAVVQDAYLLAQTSCDVTPMVSAIDVAITHLHLLSR</sequence>
<organism evidence="1 2">
    <name type="scientific">Pseudonocardia sulfidoxydans NBRC 16205</name>
    <dbReference type="NCBI Taxonomy" id="1223511"/>
    <lineage>
        <taxon>Bacteria</taxon>
        <taxon>Bacillati</taxon>
        <taxon>Actinomycetota</taxon>
        <taxon>Actinomycetes</taxon>
        <taxon>Pseudonocardiales</taxon>
        <taxon>Pseudonocardiaceae</taxon>
        <taxon>Pseudonocardia</taxon>
    </lineage>
</organism>